<evidence type="ECO:0000313" key="2">
    <source>
        <dbReference type="EMBL" id="NHZ37472.1"/>
    </source>
</evidence>
<keyword evidence="3" id="KW-1185">Reference proteome</keyword>
<gene>
    <name evidence="2" type="ORF">F0185_28320</name>
</gene>
<proteinExistence type="predicted"/>
<evidence type="ECO:0000313" key="3">
    <source>
        <dbReference type="Proteomes" id="UP000785613"/>
    </source>
</evidence>
<reference evidence="2 3" key="1">
    <citation type="submission" date="2019-09" db="EMBL/GenBank/DDBJ databases">
        <title>Taxonomy of Antarctic Massilia spp.: description of Massilia rubra sp. nov., Massilia aquatica sp. nov., Massilia mucilaginosa sp. nov., Massilia frigida sp. nov. isolated from streams, lakes and regoliths.</title>
        <authorList>
            <person name="Holochova P."/>
            <person name="Sedlacek I."/>
            <person name="Kralova S."/>
            <person name="Maslanova I."/>
            <person name="Busse H.-J."/>
            <person name="Stankova E."/>
            <person name="Vrbovska V."/>
            <person name="Kovarovic V."/>
            <person name="Bartak M."/>
            <person name="Svec P."/>
            <person name="Pantucek R."/>
        </authorList>
    </citation>
    <scope>NUCLEOTIDE SEQUENCE [LARGE SCALE GENOMIC DNA]</scope>
    <source>
        <strain evidence="2 3">CCM 8692</strain>
    </source>
</reference>
<accession>A0ABX0LZE2</accession>
<dbReference type="EMBL" id="VUYU01000029">
    <property type="protein sequence ID" value="NHZ37472.1"/>
    <property type="molecule type" value="Genomic_DNA"/>
</dbReference>
<feature type="compositionally biased region" description="Basic and acidic residues" evidence="1">
    <location>
        <begin position="8"/>
        <end position="19"/>
    </location>
</feature>
<evidence type="ECO:0000256" key="1">
    <source>
        <dbReference type="SAM" id="MobiDB-lite"/>
    </source>
</evidence>
<dbReference type="RefSeq" id="WP_167230716.1">
    <property type="nucleotide sequence ID" value="NZ_VUYU01000029.1"/>
</dbReference>
<organism evidence="2 3">
    <name type="scientific">Massilia rubra</name>
    <dbReference type="NCBI Taxonomy" id="2607910"/>
    <lineage>
        <taxon>Bacteria</taxon>
        <taxon>Pseudomonadati</taxon>
        <taxon>Pseudomonadota</taxon>
        <taxon>Betaproteobacteria</taxon>
        <taxon>Burkholderiales</taxon>
        <taxon>Oxalobacteraceae</taxon>
        <taxon>Telluria group</taxon>
        <taxon>Massilia</taxon>
    </lineage>
</organism>
<comment type="caution">
    <text evidence="2">The sequence shown here is derived from an EMBL/GenBank/DDBJ whole genome shotgun (WGS) entry which is preliminary data.</text>
</comment>
<sequence>MLKAINRRASEILRGEDKNASAGEADEWPVLRIELSREEIRAAAIIAQQRLGWPDAAVVPNRNVTASNDMEA</sequence>
<dbReference type="Proteomes" id="UP000785613">
    <property type="component" value="Unassembled WGS sequence"/>
</dbReference>
<protein>
    <submittedName>
        <fullName evidence="2">Uncharacterized protein</fullName>
    </submittedName>
</protein>
<name>A0ABX0LZE2_9BURK</name>
<feature type="region of interest" description="Disordered" evidence="1">
    <location>
        <begin position="1"/>
        <end position="23"/>
    </location>
</feature>